<dbReference type="PaxDb" id="6239-C30F12.4"/>
<sequence length="246" mass="27202">MTINPTDYVYEEPPLTPDGRVQFLGPETVKYISPRRVEVMRQHIRPEISQYSQQQPPPYYSSQVYPSVPSAPPIQPQPQMVPVSMPMVQQQYMMPQMAQMMPQQIVMQQPIMTTAGPQMMMTQMAQMANPVQLVSPQPPVQAPPQQQASPAITLCVNQSPQIGGSPGGGVGALVCPKCRKGIIMRKQDRLRKKILMCLAVCCCPLTCCLPLICICCNYVDACGACGKKYGHRGRKNAKTKVNAVKL</sequence>
<dbReference type="KEGG" id="cel:CELE_C30F12.4"/>
<reference evidence="1 2" key="1">
    <citation type="journal article" date="1998" name="Science">
        <title>Genome sequence of the nematode C. elegans: a platform for investigating biology.</title>
        <authorList>
            <consortium name="The C. elegans sequencing consortium"/>
            <person name="Sulson J.E."/>
            <person name="Waterston R."/>
        </authorList>
    </citation>
    <scope>NUCLEOTIDE SEQUENCE [LARGE SCALE GENOMIC DNA]</scope>
    <source>
        <strain evidence="1 2">Bristol N2</strain>
    </source>
</reference>
<protein>
    <submittedName>
        <fullName evidence="1">LITAF domain-containing protein</fullName>
    </submittedName>
</protein>
<dbReference type="AGR" id="WB:WBGene00016263"/>
<dbReference type="UCSC" id="C30F12.4">
    <property type="organism name" value="c. elegans"/>
</dbReference>
<dbReference type="FunCoup" id="Q95YD9">
    <property type="interactions" value="607"/>
</dbReference>
<dbReference type="RefSeq" id="NP_491988.1">
    <property type="nucleotide sequence ID" value="NM_059587.7"/>
</dbReference>
<dbReference type="EMBL" id="BX284601">
    <property type="protein sequence ID" value="CCD66233.1"/>
    <property type="molecule type" value="Genomic_DNA"/>
</dbReference>
<dbReference type="AlphaFoldDB" id="Q95YD9"/>
<accession>Q95YD9</accession>
<dbReference type="OrthoDB" id="5814157at2759"/>
<gene>
    <name evidence="1 3" type="ORF">C30F12.4</name>
    <name evidence="1" type="ORF">CELE_C30F12.4</name>
</gene>
<dbReference type="STRING" id="6239.C30F12.4.1"/>
<dbReference type="CTD" id="172429"/>
<dbReference type="eggNOG" id="ENOG502TGT8">
    <property type="taxonomic scope" value="Eukaryota"/>
</dbReference>
<evidence type="ECO:0000313" key="1">
    <source>
        <dbReference type="EMBL" id="CCD66233.1"/>
    </source>
</evidence>
<dbReference type="IntAct" id="Q95YD9">
    <property type="interactions" value="4"/>
</dbReference>
<dbReference type="OMA" id="KCRKGII"/>
<dbReference type="InParanoid" id="Q95YD9"/>
<dbReference type="HOGENOM" id="CLU_1129944_0_0_1"/>
<evidence type="ECO:0000313" key="3">
    <source>
        <dbReference type="WormBase" id="C30F12.4"/>
    </source>
</evidence>
<name>Q95YD9_CAEEL</name>
<dbReference type="GeneID" id="172429"/>
<dbReference type="WormBase" id="C30F12.4">
    <property type="protein sequence ID" value="CE16884"/>
    <property type="gene ID" value="WBGene00016263"/>
</dbReference>
<keyword evidence="2" id="KW-1185">Reference proteome</keyword>
<dbReference type="Bgee" id="WBGene00016263">
    <property type="expression patterns" value="Expressed in germ line (C elegans) and 3 other cell types or tissues"/>
</dbReference>
<proteinExistence type="predicted"/>
<evidence type="ECO:0000313" key="2">
    <source>
        <dbReference type="Proteomes" id="UP000001940"/>
    </source>
</evidence>
<dbReference type="Proteomes" id="UP000001940">
    <property type="component" value="Chromosome I"/>
</dbReference>
<organism evidence="1 2">
    <name type="scientific">Caenorhabditis elegans</name>
    <dbReference type="NCBI Taxonomy" id="6239"/>
    <lineage>
        <taxon>Eukaryota</taxon>
        <taxon>Metazoa</taxon>
        <taxon>Ecdysozoa</taxon>
        <taxon>Nematoda</taxon>
        <taxon>Chromadorea</taxon>
        <taxon>Rhabditida</taxon>
        <taxon>Rhabditina</taxon>
        <taxon>Rhabditomorpha</taxon>
        <taxon>Rhabditoidea</taxon>
        <taxon>Rhabditidae</taxon>
        <taxon>Peloderinae</taxon>
        <taxon>Caenorhabditis</taxon>
    </lineage>
</organism>